<keyword evidence="1" id="KW-0472">Membrane</keyword>
<evidence type="ECO:0000256" key="1">
    <source>
        <dbReference type="SAM" id="Phobius"/>
    </source>
</evidence>
<name>A0ABT3GJS4_9BACT</name>
<accession>A0ABT3GJS4</accession>
<dbReference type="EMBL" id="JAPDDT010000005">
    <property type="protein sequence ID" value="MCW1923726.1"/>
    <property type="molecule type" value="Genomic_DNA"/>
</dbReference>
<dbReference type="PANTHER" id="PTHR37947">
    <property type="entry name" value="BLL2462 PROTEIN"/>
    <property type="match status" value="1"/>
</dbReference>
<evidence type="ECO:0000313" key="2">
    <source>
        <dbReference type="EMBL" id="MCW1923726.1"/>
    </source>
</evidence>
<keyword evidence="1" id="KW-0812">Transmembrane</keyword>
<comment type="caution">
    <text evidence="2">The sequence shown here is derived from an EMBL/GenBank/DDBJ whole genome shotgun (WGS) entry which is preliminary data.</text>
</comment>
<protein>
    <recommendedName>
        <fullName evidence="4">VWFA domain-containing protein</fullName>
    </recommendedName>
</protein>
<feature type="transmembrane region" description="Helical" evidence="1">
    <location>
        <begin position="6"/>
        <end position="28"/>
    </location>
</feature>
<reference evidence="2 3" key="1">
    <citation type="submission" date="2022-10" db="EMBL/GenBank/DDBJ databases">
        <title>Luteolibacter arcticus strain CCTCC AB 2014275, whole genome shotgun sequencing project.</title>
        <authorList>
            <person name="Zhao G."/>
            <person name="Shen L."/>
        </authorList>
    </citation>
    <scope>NUCLEOTIDE SEQUENCE [LARGE SCALE GENOMIC DNA]</scope>
    <source>
        <strain evidence="2 3">CCTCC AB 2014275</strain>
    </source>
</reference>
<dbReference type="RefSeq" id="WP_264487834.1">
    <property type="nucleotide sequence ID" value="NZ_JAPDDT010000005.1"/>
</dbReference>
<feature type="transmembrane region" description="Helical" evidence="1">
    <location>
        <begin position="40"/>
        <end position="61"/>
    </location>
</feature>
<dbReference type="SUPFAM" id="SSF53300">
    <property type="entry name" value="vWA-like"/>
    <property type="match status" value="1"/>
</dbReference>
<keyword evidence="3" id="KW-1185">Reference proteome</keyword>
<proteinExistence type="predicted"/>
<dbReference type="InterPro" id="IPR036465">
    <property type="entry name" value="vWFA_dom_sf"/>
</dbReference>
<organism evidence="2 3">
    <name type="scientific">Luteolibacter arcticus</name>
    <dbReference type="NCBI Taxonomy" id="1581411"/>
    <lineage>
        <taxon>Bacteria</taxon>
        <taxon>Pseudomonadati</taxon>
        <taxon>Verrucomicrobiota</taxon>
        <taxon>Verrucomicrobiia</taxon>
        <taxon>Verrucomicrobiales</taxon>
        <taxon>Verrucomicrobiaceae</taxon>
        <taxon>Luteolibacter</taxon>
    </lineage>
</organism>
<keyword evidence="1" id="KW-1133">Transmembrane helix</keyword>
<dbReference type="InterPro" id="IPR029062">
    <property type="entry name" value="Class_I_gatase-like"/>
</dbReference>
<evidence type="ECO:0008006" key="4">
    <source>
        <dbReference type="Google" id="ProtNLM"/>
    </source>
</evidence>
<dbReference type="Gene3D" id="3.40.50.880">
    <property type="match status" value="1"/>
</dbReference>
<gene>
    <name evidence="2" type="ORF">OKA05_14260</name>
</gene>
<sequence length="718" mass="79541">MLFDPVIPLPWILLVALVVLGPTVFFYFRSGKRLGAARNLFLLTLRLVALLLMLAILLQPYREEPVPVPVREKSVLFAIDTSASMAEPHADGKSRIDAARDDLSEAGVFADESGRYRFFTFGEDAASVRAEDLQFKPADGKTTRIDTSIATLLRHANHPPPAALILLTDGHDFDLTPPGETARRTRARGIPVFTMPYGTAESGRDVSVRIANYHPHTFVRQKTQLEAFVRATGCPHETLSMDLLLGGKLVERKTVETGNQSYHNVSFTVSHEEPGQFEYTFRLSPVANERELSNNSATTYLNVISEKIRILEIEGTPFWDTTFLRRSFARNDKFDIDSLVAFTGDRVRPIRSNPERVAAELRPPAKVEDLVPYNLVVLGRDVQKVIGADGIAAIYSWVKDHGGIVVFARGKAWPDGQATGAELPPIDWDTSNARGARLEVTPQAGSVPAFRLLREVAAADQFPEVIAFPATGKPKTLATTFSVSEDQAPAVVYRRYGSGQTLSLGVGNLWRWVFNPQAEYDNNAYDRFWDQLSLWLLANGGVAPLEGYSLRADTANLPLGETIRLRFGVHGRDAPAAPPTVSFSKDGAPVTRVVMTAEENGMLSRVEFTPRETGRYRAEVTAPDGKTLGASFIVFREDLESVETAMDLAYLDELAKASGGRRIDAVELGPLLRDLLREAAEQAPLTRRVSLWDRPWLLLLVSFLLAADWYARRRWGLI</sequence>
<evidence type="ECO:0000313" key="3">
    <source>
        <dbReference type="Proteomes" id="UP001320876"/>
    </source>
</evidence>
<dbReference type="SUPFAM" id="SSF52317">
    <property type="entry name" value="Class I glutamine amidotransferase-like"/>
    <property type="match status" value="1"/>
</dbReference>
<dbReference type="Proteomes" id="UP001320876">
    <property type="component" value="Unassembled WGS sequence"/>
</dbReference>
<dbReference type="Gene3D" id="3.40.50.410">
    <property type="entry name" value="von Willebrand factor, type A domain"/>
    <property type="match status" value="1"/>
</dbReference>
<dbReference type="PANTHER" id="PTHR37947:SF1">
    <property type="entry name" value="BLL2462 PROTEIN"/>
    <property type="match status" value="1"/>
</dbReference>